<dbReference type="RefSeq" id="WP_136862836.1">
    <property type="nucleotide sequence ID" value="NZ_SWCJ01000004.1"/>
</dbReference>
<keyword evidence="2 5" id="KW-0812">Transmembrane</keyword>
<keyword evidence="4 5" id="KW-0472">Membrane</keyword>
<evidence type="ECO:0000256" key="5">
    <source>
        <dbReference type="SAM" id="Phobius"/>
    </source>
</evidence>
<feature type="transmembrane region" description="Helical" evidence="5">
    <location>
        <begin position="55"/>
        <end position="74"/>
    </location>
</feature>
<evidence type="ECO:0000256" key="4">
    <source>
        <dbReference type="ARBA" id="ARBA00023136"/>
    </source>
</evidence>
<dbReference type="InterPro" id="IPR052165">
    <property type="entry name" value="Membrane_assoc_protease"/>
</dbReference>
<evidence type="ECO:0000256" key="1">
    <source>
        <dbReference type="ARBA" id="ARBA00004141"/>
    </source>
</evidence>
<comment type="caution">
    <text evidence="7">The sequence shown here is derived from an EMBL/GenBank/DDBJ whole genome shotgun (WGS) entry which is preliminary data.</text>
</comment>
<dbReference type="Pfam" id="PF01957">
    <property type="entry name" value="NfeD"/>
    <property type="match status" value="1"/>
</dbReference>
<feature type="transmembrane region" description="Helical" evidence="5">
    <location>
        <begin position="12"/>
        <end position="35"/>
    </location>
</feature>
<proteinExistence type="predicted"/>
<evidence type="ECO:0000313" key="8">
    <source>
        <dbReference type="Proteomes" id="UP000305675"/>
    </source>
</evidence>
<dbReference type="GO" id="GO:0005886">
    <property type="term" value="C:plasma membrane"/>
    <property type="evidence" value="ECO:0007669"/>
    <property type="project" value="TreeGrafter"/>
</dbReference>
<organism evidence="7 8">
    <name type="scientific">Ferrimonas aestuarii</name>
    <dbReference type="NCBI Taxonomy" id="2569539"/>
    <lineage>
        <taxon>Bacteria</taxon>
        <taxon>Pseudomonadati</taxon>
        <taxon>Pseudomonadota</taxon>
        <taxon>Gammaproteobacteria</taxon>
        <taxon>Alteromonadales</taxon>
        <taxon>Ferrimonadaceae</taxon>
        <taxon>Ferrimonas</taxon>
    </lineage>
</organism>
<protein>
    <submittedName>
        <fullName evidence="7">NfeD family protein</fullName>
    </submittedName>
</protein>
<dbReference type="AlphaFoldDB" id="A0A4U1BQ49"/>
<dbReference type="PANTHER" id="PTHR33507">
    <property type="entry name" value="INNER MEMBRANE PROTEIN YBBJ"/>
    <property type="match status" value="1"/>
</dbReference>
<dbReference type="OrthoDB" id="6402862at2"/>
<dbReference type="InterPro" id="IPR002810">
    <property type="entry name" value="NfeD-like_C"/>
</dbReference>
<evidence type="ECO:0000256" key="3">
    <source>
        <dbReference type="ARBA" id="ARBA00022989"/>
    </source>
</evidence>
<sequence length="152" mass="16523">MIELFLSMTATHWLILGLVLLTLELLGSGGYLLWIGGSALAVSVVARLSDLSPEMQWVLFGAISVIFTLAWYFYQRDKDRHAIESSVMNQRAKSLIGERGMAMTDITRSGGRVKVGDGSWLASSLEGTTLPANCTVKVVSIEGTMLLVEKAD</sequence>
<reference evidence="7 8" key="1">
    <citation type="submission" date="2019-04" db="EMBL/GenBank/DDBJ databases">
        <authorList>
            <person name="Hwang J.C."/>
        </authorList>
    </citation>
    <scope>NUCLEOTIDE SEQUENCE [LARGE SCALE GENOMIC DNA]</scope>
    <source>
        <strain evidence="7 8">IMCC35002</strain>
    </source>
</reference>
<dbReference type="Gene3D" id="2.40.50.140">
    <property type="entry name" value="Nucleic acid-binding proteins"/>
    <property type="match status" value="1"/>
</dbReference>
<comment type="subcellular location">
    <subcellularLocation>
        <location evidence="1">Membrane</location>
        <topology evidence="1">Multi-pass membrane protein</topology>
    </subcellularLocation>
</comment>
<evidence type="ECO:0000313" key="7">
    <source>
        <dbReference type="EMBL" id="TKB56107.1"/>
    </source>
</evidence>
<gene>
    <name evidence="7" type="ORF">FCL42_07785</name>
</gene>
<accession>A0A4U1BQ49</accession>
<name>A0A4U1BQ49_9GAMM</name>
<feature type="domain" description="NfeD-like C-terminal" evidence="6">
    <location>
        <begin position="93"/>
        <end position="150"/>
    </location>
</feature>
<dbReference type="EMBL" id="SWCJ01000004">
    <property type="protein sequence ID" value="TKB56107.1"/>
    <property type="molecule type" value="Genomic_DNA"/>
</dbReference>
<dbReference type="PANTHER" id="PTHR33507:SF3">
    <property type="entry name" value="INNER MEMBRANE PROTEIN YBBJ"/>
    <property type="match status" value="1"/>
</dbReference>
<dbReference type="InterPro" id="IPR012340">
    <property type="entry name" value="NA-bd_OB-fold"/>
</dbReference>
<evidence type="ECO:0000259" key="6">
    <source>
        <dbReference type="Pfam" id="PF01957"/>
    </source>
</evidence>
<keyword evidence="8" id="KW-1185">Reference proteome</keyword>
<dbReference type="Proteomes" id="UP000305675">
    <property type="component" value="Unassembled WGS sequence"/>
</dbReference>
<evidence type="ECO:0000256" key="2">
    <source>
        <dbReference type="ARBA" id="ARBA00022692"/>
    </source>
</evidence>
<keyword evidence="3 5" id="KW-1133">Transmembrane helix</keyword>